<dbReference type="HAMAP" id="MF_00551">
    <property type="entry name" value="Uridine_kinase"/>
    <property type="match status" value="1"/>
</dbReference>
<comment type="pathway">
    <text evidence="2 16 17">Pyrimidine metabolism; UMP biosynthesis via salvage pathway; UMP from uridine: step 1/1.</text>
</comment>
<dbReference type="Pfam" id="PF00485">
    <property type="entry name" value="PRK"/>
    <property type="match status" value="1"/>
</dbReference>
<feature type="domain" description="Phosphoribulokinase/uridine kinase" evidence="18">
    <location>
        <begin position="5"/>
        <end position="194"/>
    </location>
</feature>
<evidence type="ECO:0000313" key="20">
    <source>
        <dbReference type="Proteomes" id="UP001156870"/>
    </source>
</evidence>
<comment type="similarity">
    <text evidence="4 16 17">Belongs to the uridine kinase family.</text>
</comment>
<dbReference type="EC" id="2.7.1.48" evidence="5 16"/>
<keyword evidence="20" id="KW-1185">Reference proteome</keyword>
<dbReference type="PANTHER" id="PTHR10285">
    <property type="entry name" value="URIDINE KINASE"/>
    <property type="match status" value="1"/>
</dbReference>
<comment type="caution">
    <text evidence="19">The sequence shown here is derived from an EMBL/GenBank/DDBJ whole genome shotgun (WGS) entry which is preliminary data.</text>
</comment>
<reference evidence="19 20" key="1">
    <citation type="journal article" date="2014" name="Int. J. Syst. Evol. Microbiol.">
        <title>Complete genome sequence of Corynebacterium casei LMG S-19264T (=DSM 44701T), isolated from a smear-ripened cheese.</title>
        <authorList>
            <consortium name="US DOE Joint Genome Institute (JGI-PGF)"/>
            <person name="Walter F."/>
            <person name="Albersmeier A."/>
            <person name="Kalinowski J."/>
            <person name="Ruckert C."/>
        </authorList>
    </citation>
    <scope>NUCLEOTIDE SEQUENCE [LARGE SCALE GENOMIC DNA]</scope>
    <source>
        <strain evidence="19 20">NBRC 110095</strain>
    </source>
</reference>
<evidence type="ECO:0000313" key="19">
    <source>
        <dbReference type="EMBL" id="GLS25890.1"/>
    </source>
</evidence>
<feature type="binding site" evidence="16">
    <location>
        <begin position="10"/>
        <end position="17"/>
    </location>
    <ligand>
        <name>ATP</name>
        <dbReference type="ChEBI" id="CHEBI:30616"/>
    </ligand>
</feature>
<keyword evidence="9 16" id="KW-0547">Nucleotide-binding</keyword>
<dbReference type="InterPro" id="IPR026008">
    <property type="entry name" value="Uridine_kinase"/>
</dbReference>
<evidence type="ECO:0000256" key="17">
    <source>
        <dbReference type="RuleBase" id="RU003825"/>
    </source>
</evidence>
<evidence type="ECO:0000256" key="5">
    <source>
        <dbReference type="ARBA" id="ARBA00012137"/>
    </source>
</evidence>
<dbReference type="NCBIfam" id="NF004018">
    <property type="entry name" value="PRK05480.1"/>
    <property type="match status" value="1"/>
</dbReference>
<dbReference type="NCBIfam" id="TIGR00235">
    <property type="entry name" value="udk"/>
    <property type="match status" value="1"/>
</dbReference>
<keyword evidence="8 16" id="KW-0808">Transferase</keyword>
<protein>
    <recommendedName>
        <fullName evidence="6 16">Uridine kinase</fullName>
        <ecNumber evidence="5 16">2.7.1.48</ecNumber>
    </recommendedName>
    <alternativeName>
        <fullName evidence="12 16">Cytidine monophosphokinase</fullName>
    </alternativeName>
    <alternativeName>
        <fullName evidence="13 16">Uridine monophosphokinase</fullName>
    </alternativeName>
</protein>
<dbReference type="GO" id="GO:0044211">
    <property type="term" value="P:CTP salvage"/>
    <property type="evidence" value="ECO:0007669"/>
    <property type="project" value="UniProtKB-UniRule"/>
</dbReference>
<dbReference type="GO" id="GO:0044206">
    <property type="term" value="P:UMP salvage"/>
    <property type="evidence" value="ECO:0007669"/>
    <property type="project" value="UniProtKB-UniRule"/>
</dbReference>
<evidence type="ECO:0000256" key="6">
    <source>
        <dbReference type="ARBA" id="ARBA00021478"/>
    </source>
</evidence>
<evidence type="ECO:0000256" key="7">
    <source>
        <dbReference type="ARBA" id="ARBA00022490"/>
    </source>
</evidence>
<name>A0AA37T356_9GAMM</name>
<dbReference type="AlphaFoldDB" id="A0AA37T356"/>
<comment type="catalytic activity">
    <reaction evidence="15 16 17">
        <text>uridine + ATP = UMP + ADP + H(+)</text>
        <dbReference type="Rhea" id="RHEA:16825"/>
        <dbReference type="ChEBI" id="CHEBI:15378"/>
        <dbReference type="ChEBI" id="CHEBI:16704"/>
        <dbReference type="ChEBI" id="CHEBI:30616"/>
        <dbReference type="ChEBI" id="CHEBI:57865"/>
        <dbReference type="ChEBI" id="CHEBI:456216"/>
        <dbReference type="EC" id="2.7.1.48"/>
    </reaction>
</comment>
<dbReference type="InterPro" id="IPR006083">
    <property type="entry name" value="PRK/URK"/>
</dbReference>
<evidence type="ECO:0000256" key="15">
    <source>
        <dbReference type="ARBA" id="ARBA00048909"/>
    </source>
</evidence>
<keyword evidence="10 16" id="KW-0418">Kinase</keyword>
<comment type="pathway">
    <text evidence="3 16 17">Pyrimidine metabolism; CTP biosynthesis via salvage pathway; CTP from cytidine: step 1/3.</text>
</comment>
<dbReference type="SUPFAM" id="SSF52540">
    <property type="entry name" value="P-loop containing nucleoside triphosphate hydrolases"/>
    <property type="match status" value="1"/>
</dbReference>
<evidence type="ECO:0000256" key="3">
    <source>
        <dbReference type="ARBA" id="ARBA00004784"/>
    </source>
</evidence>
<sequence>MTKTIIAIVGASASGKSLFAQTIYQELSAQIPAKDLAIIEEDAYYRDQSHLPIKNRTATNYDHPDAFEHELLVEHLESLRSGQSVDVPVYDYNLHTRSDITRRVEPATVVIIEGILLLSDETLREQFDIKLFIDTPLDICLLRRIARDIQERGRTLESVSQQYESTVRPMFYEFIEPCKNHADIVVTRGGKNRIAIDLVKHKIRALLNTHNVND</sequence>
<evidence type="ECO:0000256" key="10">
    <source>
        <dbReference type="ARBA" id="ARBA00022777"/>
    </source>
</evidence>
<dbReference type="InterPro" id="IPR000764">
    <property type="entry name" value="Uridine_kinase-like"/>
</dbReference>
<evidence type="ECO:0000259" key="18">
    <source>
        <dbReference type="Pfam" id="PF00485"/>
    </source>
</evidence>
<dbReference type="PRINTS" id="PR00988">
    <property type="entry name" value="URIDINKINASE"/>
</dbReference>
<organism evidence="19 20">
    <name type="scientific">Marinibactrum halimedae</name>
    <dbReference type="NCBI Taxonomy" id="1444977"/>
    <lineage>
        <taxon>Bacteria</taxon>
        <taxon>Pseudomonadati</taxon>
        <taxon>Pseudomonadota</taxon>
        <taxon>Gammaproteobacteria</taxon>
        <taxon>Cellvibrionales</taxon>
        <taxon>Cellvibrionaceae</taxon>
        <taxon>Marinibactrum</taxon>
    </lineage>
</organism>
<proteinExistence type="inferred from homology"/>
<evidence type="ECO:0000256" key="9">
    <source>
        <dbReference type="ARBA" id="ARBA00022741"/>
    </source>
</evidence>
<dbReference type="CDD" id="cd02023">
    <property type="entry name" value="UMPK"/>
    <property type="match status" value="1"/>
</dbReference>
<dbReference type="Proteomes" id="UP001156870">
    <property type="component" value="Unassembled WGS sequence"/>
</dbReference>
<dbReference type="GO" id="GO:0004849">
    <property type="term" value="F:uridine kinase activity"/>
    <property type="evidence" value="ECO:0007669"/>
    <property type="project" value="UniProtKB-UniRule"/>
</dbReference>
<comment type="catalytic activity">
    <reaction evidence="14 17">
        <text>cytidine + ATP = CMP + ADP + H(+)</text>
        <dbReference type="Rhea" id="RHEA:24674"/>
        <dbReference type="ChEBI" id="CHEBI:15378"/>
        <dbReference type="ChEBI" id="CHEBI:17562"/>
        <dbReference type="ChEBI" id="CHEBI:30616"/>
        <dbReference type="ChEBI" id="CHEBI:60377"/>
        <dbReference type="ChEBI" id="CHEBI:456216"/>
        <dbReference type="EC" id="2.7.1.48"/>
    </reaction>
</comment>
<dbReference type="GO" id="GO:0005737">
    <property type="term" value="C:cytoplasm"/>
    <property type="evidence" value="ECO:0007669"/>
    <property type="project" value="UniProtKB-SubCell"/>
</dbReference>
<gene>
    <name evidence="16 19" type="primary">udk</name>
    <name evidence="19" type="ORF">GCM10007877_16040</name>
</gene>
<keyword evidence="7 16" id="KW-0963">Cytoplasm</keyword>
<evidence type="ECO:0000256" key="12">
    <source>
        <dbReference type="ARBA" id="ARBA00030641"/>
    </source>
</evidence>
<evidence type="ECO:0000256" key="1">
    <source>
        <dbReference type="ARBA" id="ARBA00004496"/>
    </source>
</evidence>
<evidence type="ECO:0000256" key="4">
    <source>
        <dbReference type="ARBA" id="ARBA00005408"/>
    </source>
</evidence>
<keyword evidence="11 16" id="KW-0067">ATP-binding</keyword>
<dbReference type="EMBL" id="BSPD01000035">
    <property type="protein sequence ID" value="GLS25890.1"/>
    <property type="molecule type" value="Genomic_DNA"/>
</dbReference>
<evidence type="ECO:0000256" key="2">
    <source>
        <dbReference type="ARBA" id="ARBA00004690"/>
    </source>
</evidence>
<evidence type="ECO:0000256" key="8">
    <source>
        <dbReference type="ARBA" id="ARBA00022679"/>
    </source>
</evidence>
<evidence type="ECO:0000256" key="11">
    <source>
        <dbReference type="ARBA" id="ARBA00022840"/>
    </source>
</evidence>
<dbReference type="GO" id="GO:0005524">
    <property type="term" value="F:ATP binding"/>
    <property type="evidence" value="ECO:0007669"/>
    <property type="project" value="UniProtKB-UniRule"/>
</dbReference>
<dbReference type="Gene3D" id="3.40.50.300">
    <property type="entry name" value="P-loop containing nucleotide triphosphate hydrolases"/>
    <property type="match status" value="1"/>
</dbReference>
<evidence type="ECO:0000256" key="14">
    <source>
        <dbReference type="ARBA" id="ARBA00047436"/>
    </source>
</evidence>
<accession>A0AA37T356</accession>
<dbReference type="InterPro" id="IPR027417">
    <property type="entry name" value="P-loop_NTPase"/>
</dbReference>
<evidence type="ECO:0000256" key="16">
    <source>
        <dbReference type="HAMAP-Rule" id="MF_00551"/>
    </source>
</evidence>
<comment type="subcellular location">
    <subcellularLocation>
        <location evidence="1 16 17">Cytoplasm</location>
    </subcellularLocation>
</comment>
<dbReference type="RefSeq" id="WP_232595070.1">
    <property type="nucleotide sequence ID" value="NZ_BSPD01000035.1"/>
</dbReference>
<evidence type="ECO:0000256" key="13">
    <source>
        <dbReference type="ARBA" id="ARBA00031452"/>
    </source>
</evidence>